<protein>
    <recommendedName>
        <fullName evidence="3">NB-ARC domain-containing protein</fullName>
    </recommendedName>
</protein>
<evidence type="ECO:0008006" key="3">
    <source>
        <dbReference type="Google" id="ProtNLM"/>
    </source>
</evidence>
<dbReference type="InterPro" id="IPR032675">
    <property type="entry name" value="LRR_dom_sf"/>
</dbReference>
<dbReference type="AlphaFoldDB" id="A0A453GK69"/>
<evidence type="ECO:0000313" key="2">
    <source>
        <dbReference type="Proteomes" id="UP000015105"/>
    </source>
</evidence>
<reference evidence="2" key="2">
    <citation type="journal article" date="2017" name="Nat. Plants">
        <title>The Aegilops tauschii genome reveals multiple impacts of transposons.</title>
        <authorList>
            <person name="Zhao G."/>
            <person name="Zou C."/>
            <person name="Li K."/>
            <person name="Wang K."/>
            <person name="Li T."/>
            <person name="Gao L."/>
            <person name="Zhang X."/>
            <person name="Wang H."/>
            <person name="Yang Z."/>
            <person name="Liu X."/>
            <person name="Jiang W."/>
            <person name="Mao L."/>
            <person name="Kong X."/>
            <person name="Jiao Y."/>
            <person name="Jia J."/>
        </authorList>
    </citation>
    <scope>NUCLEOTIDE SEQUENCE [LARGE SCALE GENOMIC DNA]</scope>
    <source>
        <strain evidence="2">cv. AL8/78</strain>
    </source>
</reference>
<dbReference type="Proteomes" id="UP000015105">
    <property type="component" value="Chromosome 3D"/>
</dbReference>
<reference evidence="1" key="4">
    <citation type="submission" date="2019-03" db="UniProtKB">
        <authorList>
            <consortium name="EnsemblPlants"/>
        </authorList>
    </citation>
    <scope>IDENTIFICATION</scope>
</reference>
<sequence length="59" mass="6637">LNINDCPNLTSLPQSVQNITVVKELHIWGCPILIERCQGEDAGLVSHIQKVTLHYEPEE</sequence>
<reference evidence="1" key="5">
    <citation type="journal article" date="2021" name="G3 (Bethesda)">
        <title>Aegilops tauschii genome assembly Aet v5.0 features greater sequence contiguity and improved annotation.</title>
        <authorList>
            <person name="Wang L."/>
            <person name="Zhu T."/>
            <person name="Rodriguez J.C."/>
            <person name="Deal K.R."/>
            <person name="Dubcovsky J."/>
            <person name="McGuire P.E."/>
            <person name="Lux T."/>
            <person name="Spannagl M."/>
            <person name="Mayer K.F.X."/>
            <person name="Baldrich P."/>
            <person name="Meyers B.C."/>
            <person name="Huo N."/>
            <person name="Gu Y.Q."/>
            <person name="Zhou H."/>
            <person name="Devos K.M."/>
            <person name="Bennetzen J.L."/>
            <person name="Unver T."/>
            <person name="Budak H."/>
            <person name="Gulick P.J."/>
            <person name="Galiba G."/>
            <person name="Kalapos B."/>
            <person name="Nelson D.R."/>
            <person name="Li P."/>
            <person name="You F.M."/>
            <person name="Luo M.C."/>
            <person name="Dvorak J."/>
        </authorList>
    </citation>
    <scope>NUCLEOTIDE SEQUENCE [LARGE SCALE GENOMIC DNA]</scope>
    <source>
        <strain evidence="1">cv. AL8/78</strain>
    </source>
</reference>
<name>A0A453GK69_AEGTS</name>
<accession>A0A453GK69</accession>
<reference evidence="2" key="1">
    <citation type="journal article" date="2014" name="Science">
        <title>Ancient hybridizations among the ancestral genomes of bread wheat.</title>
        <authorList>
            <consortium name="International Wheat Genome Sequencing Consortium,"/>
            <person name="Marcussen T."/>
            <person name="Sandve S.R."/>
            <person name="Heier L."/>
            <person name="Spannagl M."/>
            <person name="Pfeifer M."/>
            <person name="Jakobsen K.S."/>
            <person name="Wulff B.B."/>
            <person name="Steuernagel B."/>
            <person name="Mayer K.F."/>
            <person name="Olsen O.A."/>
        </authorList>
    </citation>
    <scope>NUCLEOTIDE SEQUENCE [LARGE SCALE GENOMIC DNA]</scope>
    <source>
        <strain evidence="2">cv. AL8/78</strain>
    </source>
</reference>
<evidence type="ECO:0000313" key="1">
    <source>
        <dbReference type="EnsemblPlants" id="AET3Gv21059700.16"/>
    </source>
</evidence>
<proteinExistence type="predicted"/>
<dbReference type="EnsemblPlants" id="AET3Gv21059700.16">
    <property type="protein sequence ID" value="AET3Gv21059700.16"/>
    <property type="gene ID" value="AET3Gv21059700"/>
</dbReference>
<dbReference type="Gramene" id="AET3Gv21059700.16">
    <property type="protein sequence ID" value="AET3Gv21059700.16"/>
    <property type="gene ID" value="AET3Gv21059700"/>
</dbReference>
<organism evidence="1 2">
    <name type="scientific">Aegilops tauschii subsp. strangulata</name>
    <name type="common">Goatgrass</name>
    <dbReference type="NCBI Taxonomy" id="200361"/>
    <lineage>
        <taxon>Eukaryota</taxon>
        <taxon>Viridiplantae</taxon>
        <taxon>Streptophyta</taxon>
        <taxon>Embryophyta</taxon>
        <taxon>Tracheophyta</taxon>
        <taxon>Spermatophyta</taxon>
        <taxon>Magnoliopsida</taxon>
        <taxon>Liliopsida</taxon>
        <taxon>Poales</taxon>
        <taxon>Poaceae</taxon>
        <taxon>BOP clade</taxon>
        <taxon>Pooideae</taxon>
        <taxon>Triticodae</taxon>
        <taxon>Triticeae</taxon>
        <taxon>Triticinae</taxon>
        <taxon>Aegilops</taxon>
    </lineage>
</organism>
<dbReference type="Gene3D" id="3.80.10.10">
    <property type="entry name" value="Ribonuclease Inhibitor"/>
    <property type="match status" value="1"/>
</dbReference>
<keyword evidence="2" id="KW-1185">Reference proteome</keyword>
<reference evidence="1" key="3">
    <citation type="journal article" date="2017" name="Nature">
        <title>Genome sequence of the progenitor of the wheat D genome Aegilops tauschii.</title>
        <authorList>
            <person name="Luo M.C."/>
            <person name="Gu Y.Q."/>
            <person name="Puiu D."/>
            <person name="Wang H."/>
            <person name="Twardziok S.O."/>
            <person name="Deal K.R."/>
            <person name="Huo N."/>
            <person name="Zhu T."/>
            <person name="Wang L."/>
            <person name="Wang Y."/>
            <person name="McGuire P.E."/>
            <person name="Liu S."/>
            <person name="Long H."/>
            <person name="Ramasamy R.K."/>
            <person name="Rodriguez J.C."/>
            <person name="Van S.L."/>
            <person name="Yuan L."/>
            <person name="Wang Z."/>
            <person name="Xia Z."/>
            <person name="Xiao L."/>
            <person name="Anderson O.D."/>
            <person name="Ouyang S."/>
            <person name="Liang Y."/>
            <person name="Zimin A.V."/>
            <person name="Pertea G."/>
            <person name="Qi P."/>
            <person name="Bennetzen J.L."/>
            <person name="Dai X."/>
            <person name="Dawson M.W."/>
            <person name="Muller H.G."/>
            <person name="Kugler K."/>
            <person name="Rivarola-Duarte L."/>
            <person name="Spannagl M."/>
            <person name="Mayer K.F.X."/>
            <person name="Lu F.H."/>
            <person name="Bevan M.W."/>
            <person name="Leroy P."/>
            <person name="Li P."/>
            <person name="You F.M."/>
            <person name="Sun Q."/>
            <person name="Liu Z."/>
            <person name="Lyons E."/>
            <person name="Wicker T."/>
            <person name="Salzberg S.L."/>
            <person name="Devos K.M."/>
            <person name="Dvorak J."/>
        </authorList>
    </citation>
    <scope>NUCLEOTIDE SEQUENCE [LARGE SCALE GENOMIC DNA]</scope>
    <source>
        <strain evidence="1">cv. AL8/78</strain>
    </source>
</reference>